<organism evidence="1 2">
    <name type="scientific">Streptomyces ipomoeae 91-03</name>
    <dbReference type="NCBI Taxonomy" id="698759"/>
    <lineage>
        <taxon>Bacteria</taxon>
        <taxon>Bacillati</taxon>
        <taxon>Actinomycetota</taxon>
        <taxon>Actinomycetes</taxon>
        <taxon>Kitasatosporales</taxon>
        <taxon>Streptomycetaceae</taxon>
        <taxon>Streptomyces</taxon>
    </lineage>
</organism>
<dbReference type="Proteomes" id="UP000010411">
    <property type="component" value="Unassembled WGS sequence"/>
</dbReference>
<evidence type="ECO:0000313" key="1">
    <source>
        <dbReference type="EMBL" id="EKX63159.1"/>
    </source>
</evidence>
<protein>
    <submittedName>
        <fullName evidence="1">Uncharacterized protein</fullName>
    </submittedName>
</protein>
<dbReference type="EMBL" id="AEJC01000458">
    <property type="protein sequence ID" value="EKX63159.1"/>
    <property type="molecule type" value="Genomic_DNA"/>
</dbReference>
<gene>
    <name evidence="1" type="ORF">STRIP9103_07151</name>
</gene>
<keyword evidence="2" id="KW-1185">Reference proteome</keyword>
<proteinExistence type="predicted"/>
<comment type="caution">
    <text evidence="1">The sequence shown here is derived from an EMBL/GenBank/DDBJ whole genome shotgun (WGS) entry which is preliminary data.</text>
</comment>
<name>L1KRH6_9ACTN</name>
<evidence type="ECO:0000313" key="2">
    <source>
        <dbReference type="Proteomes" id="UP000010411"/>
    </source>
</evidence>
<dbReference type="AlphaFoldDB" id="L1KRH6"/>
<sequence>MSRMGFTGFAGCIGCPGRTGSVISASRIPHLTWMAEKVRKTAK</sequence>
<reference evidence="1 2" key="1">
    <citation type="submission" date="2012-11" db="EMBL/GenBank/DDBJ databases">
        <authorList>
            <person name="Huguet-Tapia J.C."/>
            <person name="Durkin A.S."/>
            <person name="Pettis G.S."/>
            <person name="Badger J.H."/>
        </authorList>
    </citation>
    <scope>NUCLEOTIDE SEQUENCE [LARGE SCALE GENOMIC DNA]</scope>
    <source>
        <strain evidence="1 2">91-03</strain>
    </source>
</reference>
<accession>L1KRH6</accession>